<evidence type="ECO:0000313" key="3">
    <source>
        <dbReference type="EMBL" id="GAH46231.1"/>
    </source>
</evidence>
<proteinExistence type="predicted"/>
<evidence type="ECO:0000259" key="2">
    <source>
        <dbReference type="Pfam" id="PF13458"/>
    </source>
</evidence>
<dbReference type="InterPro" id="IPR028081">
    <property type="entry name" value="Leu-bd"/>
</dbReference>
<dbReference type="PANTHER" id="PTHR30483:SF6">
    <property type="entry name" value="PERIPLASMIC BINDING PROTEIN OF ABC TRANSPORTER FOR NATURAL AMINO ACIDS"/>
    <property type="match status" value="1"/>
</dbReference>
<comment type="caution">
    <text evidence="3">The sequence shown here is derived from an EMBL/GenBank/DDBJ whole genome shotgun (WGS) entry which is preliminary data.</text>
</comment>
<dbReference type="PANTHER" id="PTHR30483">
    <property type="entry name" value="LEUCINE-SPECIFIC-BINDING PROTEIN"/>
    <property type="match status" value="1"/>
</dbReference>
<dbReference type="InterPro" id="IPR051010">
    <property type="entry name" value="BCAA_transport"/>
</dbReference>
<feature type="domain" description="Leucine-binding protein" evidence="2">
    <location>
        <begin position="2"/>
        <end position="175"/>
    </location>
</feature>
<keyword evidence="1" id="KW-0732">Signal</keyword>
<dbReference type="AlphaFoldDB" id="X1FKM0"/>
<evidence type="ECO:0000256" key="1">
    <source>
        <dbReference type="ARBA" id="ARBA00022729"/>
    </source>
</evidence>
<reference evidence="3" key="1">
    <citation type="journal article" date="2014" name="Front. Microbiol.">
        <title>High frequency of phylogenetically diverse reductive dehalogenase-homologous genes in deep subseafloor sedimentary metagenomes.</title>
        <authorList>
            <person name="Kawai M."/>
            <person name="Futagami T."/>
            <person name="Toyoda A."/>
            <person name="Takaki Y."/>
            <person name="Nishi S."/>
            <person name="Hori S."/>
            <person name="Arai W."/>
            <person name="Tsubouchi T."/>
            <person name="Morono Y."/>
            <person name="Uchiyama I."/>
            <person name="Ito T."/>
            <person name="Fujiyama A."/>
            <person name="Inagaki F."/>
            <person name="Takami H."/>
        </authorList>
    </citation>
    <scope>NUCLEOTIDE SEQUENCE</scope>
    <source>
        <strain evidence="3">Expedition CK06-06</strain>
    </source>
</reference>
<name>X1FKM0_9ZZZZ</name>
<dbReference type="Gene3D" id="3.40.50.2300">
    <property type="match status" value="2"/>
</dbReference>
<protein>
    <recommendedName>
        <fullName evidence="2">Leucine-binding protein domain-containing protein</fullName>
    </recommendedName>
</protein>
<feature type="non-terminal residue" evidence="3">
    <location>
        <position position="1"/>
    </location>
</feature>
<accession>X1FKM0</accession>
<dbReference type="EMBL" id="BARU01007568">
    <property type="protein sequence ID" value="GAH46231.1"/>
    <property type="molecule type" value="Genomic_DNA"/>
</dbReference>
<dbReference type="SUPFAM" id="SSF53822">
    <property type="entry name" value="Periplasmic binding protein-like I"/>
    <property type="match status" value="1"/>
</dbReference>
<gene>
    <name evidence="3" type="ORF">S03H2_14905</name>
</gene>
<dbReference type="Pfam" id="PF13458">
    <property type="entry name" value="Peripla_BP_6"/>
    <property type="match status" value="1"/>
</dbReference>
<dbReference type="InterPro" id="IPR028082">
    <property type="entry name" value="Peripla_BP_I"/>
</dbReference>
<sequence>ADGFRDRAIEKGWEIVVDEVVPYGTSEWGSLLVKIRAANPSLIVASFYSAPDLVTLFRQWNEDPSDSILCFGYGVSIPEFADMIGVEGNGINGFTSAGVLPTEEGRAWAERYEARFNEEAPKNASAATLYDEVFMWAEAVKRVGDVTDYRAVCKALEDYPYAGLNGVYDFDEDHKIPAGGPAYPFHYFQMQNGNIVKLYVHLTPVSGTAFELPPWLE</sequence>
<organism evidence="3">
    <name type="scientific">marine sediment metagenome</name>
    <dbReference type="NCBI Taxonomy" id="412755"/>
    <lineage>
        <taxon>unclassified sequences</taxon>
        <taxon>metagenomes</taxon>
        <taxon>ecological metagenomes</taxon>
    </lineage>
</organism>